<dbReference type="InterPro" id="IPR042185">
    <property type="entry name" value="Serpin_sf_2"/>
</dbReference>
<evidence type="ECO:0000256" key="7">
    <source>
        <dbReference type="ARBA" id="ARBA00023136"/>
    </source>
</evidence>
<comment type="similarity">
    <text evidence="2">Belongs to the mitochondrial carrier (TC 2.A.29) family.</text>
</comment>
<keyword evidence="4" id="KW-0813">Transport</keyword>
<dbReference type="Gene3D" id="2.30.39.10">
    <property type="entry name" value="Alpha-1-antitrypsin, domain 1"/>
    <property type="match status" value="1"/>
</dbReference>
<evidence type="ECO:0000313" key="11">
    <source>
        <dbReference type="EMBL" id="CAB3398016.1"/>
    </source>
</evidence>
<evidence type="ECO:0000256" key="3">
    <source>
        <dbReference type="ARBA" id="ARBA00009500"/>
    </source>
</evidence>
<dbReference type="SUPFAM" id="SSF56574">
    <property type="entry name" value="Serpins"/>
    <property type="match status" value="2"/>
</dbReference>
<dbReference type="SMART" id="SM00093">
    <property type="entry name" value="SERPIN"/>
    <property type="match status" value="1"/>
</dbReference>
<dbReference type="PANTHER" id="PTHR11461">
    <property type="entry name" value="SERINE PROTEASE INHIBITOR, SERPIN"/>
    <property type="match status" value="1"/>
</dbReference>
<dbReference type="PROSITE" id="PS50920">
    <property type="entry name" value="SOLCAR"/>
    <property type="match status" value="3"/>
</dbReference>
<keyword evidence="7 8" id="KW-0472">Membrane</keyword>
<evidence type="ECO:0000313" key="12">
    <source>
        <dbReference type="Proteomes" id="UP000494206"/>
    </source>
</evidence>
<dbReference type="InterPro" id="IPR036186">
    <property type="entry name" value="Serpin_sf"/>
</dbReference>
<evidence type="ECO:0000256" key="8">
    <source>
        <dbReference type="PROSITE-ProRule" id="PRU00282"/>
    </source>
</evidence>
<gene>
    <name evidence="11" type="ORF">CBOVIS_LOCUS1346</name>
</gene>
<comment type="subcellular location">
    <subcellularLocation>
        <location evidence="1">Membrane</location>
        <topology evidence="1">Multi-pass membrane protein</topology>
    </subcellularLocation>
</comment>
<name>A0A8S1EBM6_9PELO</name>
<dbReference type="InterPro" id="IPR023796">
    <property type="entry name" value="Serpin_dom"/>
</dbReference>
<feature type="repeat" description="Solcar" evidence="8">
    <location>
        <begin position="6"/>
        <end position="89"/>
    </location>
</feature>
<dbReference type="GO" id="GO:0055085">
    <property type="term" value="P:transmembrane transport"/>
    <property type="evidence" value="ECO:0007669"/>
    <property type="project" value="InterPro"/>
</dbReference>
<dbReference type="SUPFAM" id="SSF103506">
    <property type="entry name" value="Mitochondrial carrier"/>
    <property type="match status" value="1"/>
</dbReference>
<evidence type="ECO:0000256" key="4">
    <source>
        <dbReference type="ARBA" id="ARBA00022448"/>
    </source>
</evidence>
<dbReference type="PRINTS" id="PR00926">
    <property type="entry name" value="MITOCARRIER"/>
</dbReference>
<dbReference type="Gene3D" id="3.30.497.10">
    <property type="entry name" value="Antithrombin, subunit I, domain 2"/>
    <property type="match status" value="3"/>
</dbReference>
<dbReference type="Pfam" id="PF00153">
    <property type="entry name" value="Mito_carr"/>
    <property type="match status" value="3"/>
</dbReference>
<proteinExistence type="inferred from homology"/>
<evidence type="ECO:0000256" key="6">
    <source>
        <dbReference type="ARBA" id="ARBA00022737"/>
    </source>
</evidence>
<dbReference type="Proteomes" id="UP000494206">
    <property type="component" value="Unassembled WGS sequence"/>
</dbReference>
<dbReference type="InterPro" id="IPR018108">
    <property type="entry name" value="MCP_transmembrane"/>
</dbReference>
<dbReference type="InterPro" id="IPR002067">
    <property type="entry name" value="MCP"/>
</dbReference>
<reference evidence="11 12" key="1">
    <citation type="submission" date="2020-04" db="EMBL/GenBank/DDBJ databases">
        <authorList>
            <person name="Laetsch R D."/>
            <person name="Stevens L."/>
            <person name="Kumar S."/>
            <person name="Blaxter L. M."/>
        </authorList>
    </citation>
    <scope>NUCLEOTIDE SEQUENCE [LARGE SCALE GENOMIC DNA]</scope>
</reference>
<feature type="repeat" description="Solcar" evidence="8">
    <location>
        <begin position="96"/>
        <end position="186"/>
    </location>
</feature>
<feature type="repeat" description="Solcar" evidence="8">
    <location>
        <begin position="194"/>
        <end position="283"/>
    </location>
</feature>
<dbReference type="InterPro" id="IPR000215">
    <property type="entry name" value="Serpin_fam"/>
</dbReference>
<sequence length="778" mass="87813">MNQKLKEGCQQVIAGGSAGLVEVLCMYPLDVVKTRMQVNKVYGSMLSCMQATLKNEGIGGFYKGIFAPIMAETPKRSTKFFSFEQYKTFLLVTDLPVPLVMSTAGLLSGFTEALIICPFEVVKIRLQSDLLTKRSEQRSVPSIAAQIIRSEGIGCNGIYRGLTATLMRHGIWNMIYFGLYYGSMDYLMPNEENPSIGIRFLLGLIAGTLASTCNIPCDVAKSRIQGPQPDANSRKYHSLIQTIRVVRREEGFKTLYHGLLPKCLRLGPGGAIITQFPIREEYLSQVKKLYDSGAESVDFNQKDETAEKINSFVQNTTNNEIDSIIEPSDISTDIIALLVNALYFKADWDKQFKSQNNWESEFYNSPTTSRKVVYLKEKNTRCGYIEDQSWKVLKLNYIDKSFAFHVFLPAIRFGLSENLKSLNASTFQHLLINNVQSDLDIYIPKMKIESEIALEKTFRKMGIERIFTENSDLSNLSKSATISKIVHKTKIQVDEKGTTASAATSVKIVKKTRIFDPKVVEFKADHPFLFIVSKNGLPLFIGVDWKQLECSTQLAISLLRHLDLHEFSVISPLSISFALAMVHSMANGETKNQIHQVLAKGLSDGEIQNEFLALSIYLKESEKCQGLKLRYADKRFAFHVLLPVTRFGLKEALEKLDEAQLLHTFTNNEQCAVNIKIPKMDIESDYNLQKTLENLGIENIFKKHCDLSNLANGLYISKISHKAKIRIEKEGTVASACTSFEIARKRRKTDSVVHFTADHPFVYFLTKDHHILFLGIYS</sequence>
<dbReference type="PANTHER" id="PTHR11461:SF211">
    <property type="entry name" value="GH10112P-RELATED"/>
    <property type="match status" value="1"/>
</dbReference>
<accession>A0A8S1EBM6</accession>
<keyword evidence="5 8" id="KW-0812">Transmembrane</keyword>
<keyword evidence="6" id="KW-0677">Repeat</keyword>
<comment type="caution">
    <text evidence="11">The sequence shown here is derived from an EMBL/GenBank/DDBJ whole genome shotgun (WGS) entry which is preliminary data.</text>
</comment>
<feature type="domain" description="Serpin" evidence="10">
    <location>
        <begin position="186"/>
        <end position="547"/>
    </location>
</feature>
<dbReference type="InterPro" id="IPR042178">
    <property type="entry name" value="Serpin_sf_1"/>
</dbReference>
<protein>
    <recommendedName>
        <fullName evidence="10">Serpin domain-containing protein</fullName>
    </recommendedName>
</protein>
<dbReference type="AlphaFoldDB" id="A0A8S1EBM6"/>
<keyword evidence="12" id="KW-1185">Reference proteome</keyword>
<dbReference type="PROSITE" id="PS00284">
    <property type="entry name" value="SERPIN"/>
    <property type="match status" value="1"/>
</dbReference>
<dbReference type="GO" id="GO:0005615">
    <property type="term" value="C:extracellular space"/>
    <property type="evidence" value="ECO:0007669"/>
    <property type="project" value="InterPro"/>
</dbReference>
<dbReference type="InterPro" id="IPR023395">
    <property type="entry name" value="MCP_dom_sf"/>
</dbReference>
<dbReference type="Gene3D" id="1.50.40.10">
    <property type="entry name" value="Mitochondrial carrier domain"/>
    <property type="match status" value="1"/>
</dbReference>
<evidence type="ECO:0000256" key="5">
    <source>
        <dbReference type="ARBA" id="ARBA00022692"/>
    </source>
</evidence>
<evidence type="ECO:0000256" key="1">
    <source>
        <dbReference type="ARBA" id="ARBA00004141"/>
    </source>
</evidence>
<evidence type="ECO:0000256" key="2">
    <source>
        <dbReference type="ARBA" id="ARBA00006375"/>
    </source>
</evidence>
<dbReference type="Pfam" id="PF00079">
    <property type="entry name" value="Serpin"/>
    <property type="match status" value="3"/>
</dbReference>
<organism evidence="11 12">
    <name type="scientific">Caenorhabditis bovis</name>
    <dbReference type="NCBI Taxonomy" id="2654633"/>
    <lineage>
        <taxon>Eukaryota</taxon>
        <taxon>Metazoa</taxon>
        <taxon>Ecdysozoa</taxon>
        <taxon>Nematoda</taxon>
        <taxon>Chromadorea</taxon>
        <taxon>Rhabditida</taxon>
        <taxon>Rhabditina</taxon>
        <taxon>Rhabditomorpha</taxon>
        <taxon>Rhabditoidea</taxon>
        <taxon>Rhabditidae</taxon>
        <taxon>Peloderinae</taxon>
        <taxon>Caenorhabditis</taxon>
    </lineage>
</organism>
<comment type="similarity">
    <text evidence="3 9">Belongs to the serpin family.</text>
</comment>
<dbReference type="InterPro" id="IPR023795">
    <property type="entry name" value="Serpin_CS"/>
</dbReference>
<dbReference type="GO" id="GO:0016020">
    <property type="term" value="C:membrane"/>
    <property type="evidence" value="ECO:0007669"/>
    <property type="project" value="UniProtKB-SubCell"/>
</dbReference>
<dbReference type="GO" id="GO:0004867">
    <property type="term" value="F:serine-type endopeptidase inhibitor activity"/>
    <property type="evidence" value="ECO:0007669"/>
    <property type="project" value="InterPro"/>
</dbReference>
<evidence type="ECO:0000256" key="9">
    <source>
        <dbReference type="RuleBase" id="RU000411"/>
    </source>
</evidence>
<dbReference type="OrthoDB" id="434783at2759"/>
<dbReference type="EMBL" id="CADEPM010000001">
    <property type="protein sequence ID" value="CAB3398016.1"/>
    <property type="molecule type" value="Genomic_DNA"/>
</dbReference>
<evidence type="ECO:0000259" key="10">
    <source>
        <dbReference type="SMART" id="SM00093"/>
    </source>
</evidence>